<evidence type="ECO:0000256" key="6">
    <source>
        <dbReference type="ARBA" id="ARBA00023125"/>
    </source>
</evidence>
<feature type="domain" description="C2H2-type" evidence="9">
    <location>
        <begin position="186"/>
        <end position="213"/>
    </location>
</feature>
<evidence type="ECO:0000259" key="9">
    <source>
        <dbReference type="PROSITE" id="PS50157"/>
    </source>
</evidence>
<dbReference type="InterPro" id="IPR036236">
    <property type="entry name" value="Znf_C2H2_sf"/>
</dbReference>
<dbReference type="SUPFAM" id="SSF57667">
    <property type="entry name" value="beta-beta-alpha zinc fingers"/>
    <property type="match status" value="5"/>
</dbReference>
<dbReference type="Proteomes" id="UP000837857">
    <property type="component" value="Chromosome 16"/>
</dbReference>
<keyword evidence="3" id="KW-0677">Repeat</keyword>
<evidence type="ECO:0000256" key="3">
    <source>
        <dbReference type="ARBA" id="ARBA00022737"/>
    </source>
</evidence>
<keyword evidence="6" id="KW-0238">DNA-binding</keyword>
<evidence type="ECO:0000313" key="10">
    <source>
        <dbReference type="EMBL" id="CAH2045272.1"/>
    </source>
</evidence>
<keyword evidence="4 8" id="KW-0863">Zinc-finger</keyword>
<dbReference type="EMBL" id="OW152828">
    <property type="protein sequence ID" value="CAH2045272.1"/>
    <property type="molecule type" value="Genomic_DNA"/>
</dbReference>
<evidence type="ECO:0000256" key="4">
    <source>
        <dbReference type="ARBA" id="ARBA00022771"/>
    </source>
</evidence>
<feature type="non-terminal residue" evidence="10">
    <location>
        <position position="511"/>
    </location>
</feature>
<gene>
    <name evidence="10" type="ORF">IPOD504_LOCUS5001</name>
</gene>
<sequence>MINTDIIKATFSCQECTKKFRFQESYKLHLKNEHSKAPGSVKCDQCPVKCPNKEILMKHIECYHERDTFECPHCKKGFTRQSHVMRHMAQKGCGGEISLFICEICHCSFSRKDNLMAHLRLQHIAKDHFKCKQCTYHTKNFSKLIIHVQKNHLAKPLGFECDHCGKITSSRAAIAKHLEIHGTKKYSCDVCGYATFTQEVLRRHVLTHVQEKPHKCQICQRSYIQRAQLQRHMKSHMGINKLCCPFENCLFAKKEFSTEANLQNHVKWHLEEKPYTCEVCSKRFHSQRHMQKHLLTHTLDRPRRCMYCVAARAYARGEQLVRHVRVSHPSVFRDHLTHVRQVLGLNVGTERVKKSELQSILNMLDAESDRILEGYGTGVLYGGLVEQDESISDDTSGTLKNENSPLMSEDELVENLKKLLLQLIDKETLDIFGWPDESIDMILEKVIEHCGARAADREKWSRVQRLRENAKHLFVYAIEDKNIARMLDTHTIDQIIKHILAQVDSIDEVSE</sequence>
<feature type="domain" description="C2H2-type" evidence="9">
    <location>
        <begin position="69"/>
        <end position="88"/>
    </location>
</feature>
<feature type="domain" description="C2H2-type" evidence="9">
    <location>
        <begin position="100"/>
        <end position="128"/>
    </location>
</feature>
<evidence type="ECO:0000256" key="2">
    <source>
        <dbReference type="ARBA" id="ARBA00022723"/>
    </source>
</evidence>
<evidence type="ECO:0000313" key="11">
    <source>
        <dbReference type="Proteomes" id="UP000837857"/>
    </source>
</evidence>
<accession>A0ABN8I7Z5</accession>
<dbReference type="Pfam" id="PF00096">
    <property type="entry name" value="zf-C2H2"/>
    <property type="match status" value="4"/>
</dbReference>
<dbReference type="PROSITE" id="PS50157">
    <property type="entry name" value="ZINC_FINGER_C2H2_2"/>
    <property type="match status" value="8"/>
</dbReference>
<dbReference type="Gene3D" id="3.30.160.60">
    <property type="entry name" value="Classic Zinc Finger"/>
    <property type="match status" value="7"/>
</dbReference>
<dbReference type="PROSITE" id="PS00028">
    <property type="entry name" value="ZINC_FINGER_C2H2_1"/>
    <property type="match status" value="4"/>
</dbReference>
<keyword evidence="7" id="KW-0539">Nucleus</keyword>
<dbReference type="InterPro" id="IPR013087">
    <property type="entry name" value="Znf_C2H2_type"/>
</dbReference>
<feature type="domain" description="C2H2-type" evidence="9">
    <location>
        <begin position="275"/>
        <end position="302"/>
    </location>
</feature>
<proteinExistence type="predicted"/>
<feature type="domain" description="C2H2-type" evidence="9">
    <location>
        <begin position="247"/>
        <end position="274"/>
    </location>
</feature>
<keyword evidence="2" id="KW-0479">Metal-binding</keyword>
<name>A0ABN8I7Z5_9NEOP</name>
<feature type="domain" description="C2H2-type" evidence="9">
    <location>
        <begin position="159"/>
        <end position="186"/>
    </location>
</feature>
<feature type="domain" description="C2H2-type" evidence="9">
    <location>
        <begin position="11"/>
        <end position="39"/>
    </location>
</feature>
<organism evidence="10 11">
    <name type="scientific">Iphiclides podalirius</name>
    <name type="common">scarce swallowtail</name>
    <dbReference type="NCBI Taxonomy" id="110791"/>
    <lineage>
        <taxon>Eukaryota</taxon>
        <taxon>Metazoa</taxon>
        <taxon>Ecdysozoa</taxon>
        <taxon>Arthropoda</taxon>
        <taxon>Hexapoda</taxon>
        <taxon>Insecta</taxon>
        <taxon>Pterygota</taxon>
        <taxon>Neoptera</taxon>
        <taxon>Endopterygota</taxon>
        <taxon>Lepidoptera</taxon>
        <taxon>Glossata</taxon>
        <taxon>Ditrysia</taxon>
        <taxon>Papilionoidea</taxon>
        <taxon>Papilionidae</taxon>
        <taxon>Papilioninae</taxon>
        <taxon>Iphiclides</taxon>
    </lineage>
</organism>
<feature type="domain" description="C2H2-type" evidence="9">
    <location>
        <begin position="214"/>
        <end position="241"/>
    </location>
</feature>
<dbReference type="InterPro" id="IPR050589">
    <property type="entry name" value="Ikaros_C2H2-ZF"/>
</dbReference>
<evidence type="ECO:0000256" key="8">
    <source>
        <dbReference type="PROSITE-ProRule" id="PRU00042"/>
    </source>
</evidence>
<evidence type="ECO:0000256" key="1">
    <source>
        <dbReference type="ARBA" id="ARBA00004123"/>
    </source>
</evidence>
<comment type="subcellular location">
    <subcellularLocation>
        <location evidence="1">Nucleus</location>
    </subcellularLocation>
</comment>
<keyword evidence="11" id="KW-1185">Reference proteome</keyword>
<dbReference type="SMART" id="SM00355">
    <property type="entry name" value="ZnF_C2H2"/>
    <property type="match status" value="11"/>
</dbReference>
<reference evidence="10" key="1">
    <citation type="submission" date="2022-03" db="EMBL/GenBank/DDBJ databases">
        <authorList>
            <person name="Martin H S."/>
        </authorList>
    </citation>
    <scope>NUCLEOTIDE SEQUENCE</scope>
</reference>
<evidence type="ECO:0000256" key="5">
    <source>
        <dbReference type="ARBA" id="ARBA00022833"/>
    </source>
</evidence>
<protein>
    <recommendedName>
        <fullName evidence="9">C2H2-type domain-containing protein</fullName>
    </recommendedName>
</protein>
<keyword evidence="5" id="KW-0862">Zinc</keyword>
<dbReference type="PANTHER" id="PTHR24404">
    <property type="entry name" value="ZINC FINGER PROTEIN"/>
    <property type="match status" value="1"/>
</dbReference>
<evidence type="ECO:0000256" key="7">
    <source>
        <dbReference type="ARBA" id="ARBA00023242"/>
    </source>
</evidence>